<reference evidence="4 5" key="3">
    <citation type="submission" date="2021-02" db="EMBL/GenBank/DDBJ databases">
        <authorList>
            <person name="Merkel A.Y."/>
        </authorList>
    </citation>
    <scope>NUCLEOTIDE SEQUENCE [LARGE SCALE GENOMIC DNA]</scope>
    <source>
        <strain evidence="4 5">T05b</strain>
    </source>
</reference>
<dbReference type="CDD" id="cd01948">
    <property type="entry name" value="EAL"/>
    <property type="match status" value="1"/>
</dbReference>
<name>A0ABS2WR11_9BACT</name>
<evidence type="ECO:0000256" key="1">
    <source>
        <dbReference type="SAM" id="Phobius"/>
    </source>
</evidence>
<dbReference type="CDD" id="cd01949">
    <property type="entry name" value="GGDEF"/>
    <property type="match status" value="1"/>
</dbReference>
<evidence type="ECO:0000313" key="5">
    <source>
        <dbReference type="Proteomes" id="UP000703590"/>
    </source>
</evidence>
<dbReference type="PANTHER" id="PTHR33121:SF15">
    <property type="entry name" value="BLUE LIGHT- AND TEMPERATURE-REGULATED ANTIREPRESSOR BLUF"/>
    <property type="match status" value="1"/>
</dbReference>
<dbReference type="PROSITE" id="PS50887">
    <property type="entry name" value="GGDEF"/>
    <property type="match status" value="1"/>
</dbReference>
<keyword evidence="1" id="KW-0472">Membrane</keyword>
<evidence type="ECO:0000313" key="4">
    <source>
        <dbReference type="EMBL" id="MBN2964025.1"/>
    </source>
</evidence>
<dbReference type="PANTHER" id="PTHR33121">
    <property type="entry name" value="CYCLIC DI-GMP PHOSPHODIESTERASE PDEF"/>
    <property type="match status" value="1"/>
</dbReference>
<feature type="domain" description="EAL" evidence="2">
    <location>
        <begin position="376"/>
        <end position="626"/>
    </location>
</feature>
<evidence type="ECO:0000259" key="3">
    <source>
        <dbReference type="PROSITE" id="PS50887"/>
    </source>
</evidence>
<protein>
    <submittedName>
        <fullName evidence="4">Bifunctional diguanylate cyclase/phosphodiesterase</fullName>
    </submittedName>
</protein>
<dbReference type="Proteomes" id="UP000703590">
    <property type="component" value="Unassembled WGS sequence"/>
</dbReference>
<dbReference type="Gene3D" id="3.20.20.450">
    <property type="entry name" value="EAL domain"/>
    <property type="match status" value="1"/>
</dbReference>
<dbReference type="EMBL" id="JAFHKK010000006">
    <property type="protein sequence ID" value="MBN2964025.1"/>
    <property type="molecule type" value="Genomic_DNA"/>
</dbReference>
<dbReference type="InterPro" id="IPR043128">
    <property type="entry name" value="Rev_trsase/Diguanyl_cyclase"/>
</dbReference>
<dbReference type="InterPro" id="IPR029787">
    <property type="entry name" value="Nucleotide_cyclase"/>
</dbReference>
<accession>A0ABS2WR11</accession>
<dbReference type="SUPFAM" id="SSF141868">
    <property type="entry name" value="EAL domain-like"/>
    <property type="match status" value="1"/>
</dbReference>
<dbReference type="InterPro" id="IPR000160">
    <property type="entry name" value="GGDEF_dom"/>
</dbReference>
<keyword evidence="5" id="KW-1185">Reference proteome</keyword>
<keyword evidence="1" id="KW-0812">Transmembrane</keyword>
<dbReference type="Gene3D" id="3.30.70.270">
    <property type="match status" value="1"/>
</dbReference>
<organism evidence="4 5">
    <name type="scientific">Sulfurospirillum tamanense</name>
    <dbReference type="NCBI Taxonomy" id="2813362"/>
    <lineage>
        <taxon>Bacteria</taxon>
        <taxon>Pseudomonadati</taxon>
        <taxon>Campylobacterota</taxon>
        <taxon>Epsilonproteobacteria</taxon>
        <taxon>Campylobacterales</taxon>
        <taxon>Sulfurospirillaceae</taxon>
        <taxon>Sulfurospirillum</taxon>
    </lineage>
</organism>
<dbReference type="InterPro" id="IPR035919">
    <property type="entry name" value="EAL_sf"/>
</dbReference>
<comment type="caution">
    <text evidence="4">The sequence shown here is derived from an EMBL/GenBank/DDBJ whole genome shotgun (WGS) entry which is preliminary data.</text>
</comment>
<dbReference type="Pfam" id="PF00990">
    <property type="entry name" value="GGDEF"/>
    <property type="match status" value="1"/>
</dbReference>
<dbReference type="SUPFAM" id="SSF55073">
    <property type="entry name" value="Nucleotide cyclase"/>
    <property type="match status" value="1"/>
</dbReference>
<dbReference type="InterPro" id="IPR050706">
    <property type="entry name" value="Cyclic-di-GMP_PDE-like"/>
</dbReference>
<feature type="domain" description="GGDEF" evidence="3">
    <location>
        <begin position="234"/>
        <end position="375"/>
    </location>
</feature>
<dbReference type="Pfam" id="PF00563">
    <property type="entry name" value="EAL"/>
    <property type="match status" value="1"/>
</dbReference>
<dbReference type="RefSeq" id="WP_205458570.1">
    <property type="nucleotide sequence ID" value="NZ_JAFHKK010000006.1"/>
</dbReference>
<sequence length="627" mass="71356">MQGYVRSLESDINKTEVEFERRIEQINAVYSLAQRFQIKIHTIVYTGQTAQLRQKKLEEIEALTDAIFTLHTTLSLAKCLEDIPQTTQFLDELPPLILEAEDLFKTLSEAVGERNALLKNPIAKLTDVAAQIHSINRDIYLKFDTLYEVVETLLEEAKKEKILLGLKNKETRARYLRLEIVIASLSFIVFIVLTVLILRQLIGLFKRLEHQLKIDPLTKLPNRFALFEESSQCAVPLFAITNVDGFRAINELYGTEAGNEVLLQLSYYLRNFAKDHQLKLYRTSGDEFVFYHCQNGFTLESFTATIVPLLEDIKEHPFIIECIGESLKLSMSCGISGHTKNPLGKADMAMHRAKADQLVYAVYDEEKDSSRILEENRYWIGQIQKGIKSNAFEPVFQPIVDVGGYPVKYEALMRLKTFTDEGLVEYVPPFYFLELSHKIKSYHVLSKMTILKSFEIAKNLGTDVSINLCYQDIINTALEEELLAAIKTMGIGPRVTFEITETEEIKNYTTIKHFMEAFRPLGVKFAIDDFGSGFSNFSHIALLKPNFIKIDGSLIKNIDKDTSCEALVKAIITLARELNICVIAEFVHSQAVFEKSKSLGITLFQGYYFSPPCPKLSPKEVSLMPEQ</sequence>
<evidence type="ECO:0000259" key="2">
    <source>
        <dbReference type="PROSITE" id="PS50883"/>
    </source>
</evidence>
<dbReference type="SMART" id="SM00267">
    <property type="entry name" value="GGDEF"/>
    <property type="match status" value="1"/>
</dbReference>
<dbReference type="PROSITE" id="PS50883">
    <property type="entry name" value="EAL"/>
    <property type="match status" value="1"/>
</dbReference>
<dbReference type="InterPro" id="IPR001633">
    <property type="entry name" value="EAL_dom"/>
</dbReference>
<reference evidence="4 5" key="2">
    <citation type="submission" date="2021-02" db="EMBL/GenBank/DDBJ databases">
        <title>Sulfurospirillum tamanensis sp. nov.</title>
        <authorList>
            <person name="Frolova A."/>
            <person name="Merkel A."/>
            <person name="Slobodkin A."/>
        </authorList>
    </citation>
    <scope>NUCLEOTIDE SEQUENCE [LARGE SCALE GENOMIC DNA]</scope>
    <source>
        <strain evidence="4 5">T05b</strain>
    </source>
</reference>
<feature type="transmembrane region" description="Helical" evidence="1">
    <location>
        <begin position="176"/>
        <end position="198"/>
    </location>
</feature>
<reference evidence="5" key="1">
    <citation type="submission" date="2021-02" db="EMBL/GenBank/DDBJ databases">
        <title>Sulfurospirillum tamanensis sp. nov.</title>
        <authorList>
            <person name="Merkel A.Y."/>
        </authorList>
    </citation>
    <scope>NUCLEOTIDE SEQUENCE [LARGE SCALE GENOMIC DNA]</scope>
    <source>
        <strain evidence="5">T05b</strain>
    </source>
</reference>
<keyword evidence="1" id="KW-1133">Transmembrane helix</keyword>
<dbReference type="SMART" id="SM00052">
    <property type="entry name" value="EAL"/>
    <property type="match status" value="1"/>
</dbReference>
<gene>
    <name evidence="4" type="ORF">JWV37_04450</name>
</gene>
<proteinExistence type="predicted"/>